<feature type="domain" description="EAL" evidence="1">
    <location>
        <begin position="149"/>
        <end position="404"/>
    </location>
</feature>
<gene>
    <name evidence="2" type="ORF">J40TS1_36080</name>
</gene>
<dbReference type="PANTHER" id="PTHR33121:SF70">
    <property type="entry name" value="SIGNALING PROTEIN YKOW"/>
    <property type="match status" value="1"/>
</dbReference>
<accession>A0A919YVD8</accession>
<dbReference type="GO" id="GO:0071111">
    <property type="term" value="F:cyclic-guanylate-specific phosphodiesterase activity"/>
    <property type="evidence" value="ECO:0007669"/>
    <property type="project" value="InterPro"/>
</dbReference>
<dbReference type="Pfam" id="PF00563">
    <property type="entry name" value="EAL"/>
    <property type="match status" value="1"/>
</dbReference>
<dbReference type="AlphaFoldDB" id="A0A919YVD8"/>
<dbReference type="CDD" id="cd01948">
    <property type="entry name" value="EAL"/>
    <property type="match status" value="1"/>
</dbReference>
<protein>
    <recommendedName>
        <fullName evidence="1">EAL domain-containing protein</fullName>
    </recommendedName>
</protein>
<reference evidence="2" key="1">
    <citation type="submission" date="2021-03" db="EMBL/GenBank/DDBJ databases">
        <title>Antimicrobial resistance genes in bacteria isolated from Japanese honey, and their potential for conferring macrolide and lincosamide resistance in the American foulbrood pathogen Paenibacillus larvae.</title>
        <authorList>
            <person name="Okamoto M."/>
            <person name="Kumagai M."/>
            <person name="Kanamori H."/>
            <person name="Takamatsu D."/>
        </authorList>
    </citation>
    <scope>NUCLEOTIDE SEQUENCE</scope>
    <source>
        <strain evidence="2">J40TS1</strain>
    </source>
</reference>
<dbReference type="InterPro" id="IPR050706">
    <property type="entry name" value="Cyclic-di-GMP_PDE-like"/>
</dbReference>
<dbReference type="InterPro" id="IPR001633">
    <property type="entry name" value="EAL_dom"/>
</dbReference>
<evidence type="ECO:0000313" key="3">
    <source>
        <dbReference type="Proteomes" id="UP000683139"/>
    </source>
</evidence>
<sequence length="410" mass="46755">MYKHDMTTGEVCEVLIMTIEWEAGLKAALDQKRLQSAICEQITHAQWSFRKQITSIEERKNKIVVTFQLMKQDVELVEQALRKVIGNSVMIDGESCPIRLYVGSYFNDQAAYDELDIAKSLYALQIAKRKGVKRNYMILSEQVDQYHREILLEATLFDGLQYNQFRLDFQPIYRLDNGELVGFEALVRWLHPQFGLISPLEFIPLAEQSGVIVELGEWIIAEACQQLKRIQHILSDSELHISINVSPVQLKLGNIVDVVSKQAAHYQIARNHIQFELTESTMELVDEQVIAEVQALQQAGFLIAIDDFGTGYACLESLSSMPVSCVKLDKQFIHKMESSKSYYTVVKHTISMLKELDVELIAEGIETSEQYSLISQLGCNFAQGYYMSRPIPVAQLEEMRLAELAVHTHL</sequence>
<organism evidence="2 3">
    <name type="scientific">Paenibacillus montaniterrae</name>
    <dbReference type="NCBI Taxonomy" id="429341"/>
    <lineage>
        <taxon>Bacteria</taxon>
        <taxon>Bacillati</taxon>
        <taxon>Bacillota</taxon>
        <taxon>Bacilli</taxon>
        <taxon>Bacillales</taxon>
        <taxon>Paenibacillaceae</taxon>
        <taxon>Paenibacillus</taxon>
    </lineage>
</organism>
<evidence type="ECO:0000259" key="1">
    <source>
        <dbReference type="PROSITE" id="PS50883"/>
    </source>
</evidence>
<dbReference type="PANTHER" id="PTHR33121">
    <property type="entry name" value="CYCLIC DI-GMP PHOSPHODIESTERASE PDEF"/>
    <property type="match status" value="1"/>
</dbReference>
<dbReference type="EMBL" id="BOSE01000007">
    <property type="protein sequence ID" value="GIP17966.1"/>
    <property type="molecule type" value="Genomic_DNA"/>
</dbReference>
<dbReference type="SUPFAM" id="SSF141868">
    <property type="entry name" value="EAL domain-like"/>
    <property type="match status" value="1"/>
</dbReference>
<evidence type="ECO:0000313" key="2">
    <source>
        <dbReference type="EMBL" id="GIP17966.1"/>
    </source>
</evidence>
<proteinExistence type="predicted"/>
<comment type="caution">
    <text evidence="2">The sequence shown here is derived from an EMBL/GenBank/DDBJ whole genome shotgun (WGS) entry which is preliminary data.</text>
</comment>
<keyword evidence="3" id="KW-1185">Reference proteome</keyword>
<dbReference type="PROSITE" id="PS50883">
    <property type="entry name" value="EAL"/>
    <property type="match status" value="1"/>
</dbReference>
<dbReference type="RefSeq" id="WP_213517837.1">
    <property type="nucleotide sequence ID" value="NZ_BOSE01000007.1"/>
</dbReference>
<dbReference type="InterPro" id="IPR035919">
    <property type="entry name" value="EAL_sf"/>
</dbReference>
<name>A0A919YVD8_9BACL</name>
<dbReference type="Proteomes" id="UP000683139">
    <property type="component" value="Unassembled WGS sequence"/>
</dbReference>
<dbReference type="Gene3D" id="3.20.20.450">
    <property type="entry name" value="EAL domain"/>
    <property type="match status" value="1"/>
</dbReference>
<dbReference type="SMART" id="SM00052">
    <property type="entry name" value="EAL"/>
    <property type="match status" value="1"/>
</dbReference>